<evidence type="ECO:0000313" key="3">
    <source>
        <dbReference type="EMBL" id="ROT67833.1"/>
    </source>
</evidence>
<keyword evidence="2" id="KW-0732">Signal</keyword>
<name>A0A3R7PE04_PENVA</name>
<evidence type="ECO:0000256" key="1">
    <source>
        <dbReference type="SAM" id="MobiDB-lite"/>
    </source>
</evidence>
<reference evidence="3 4" key="2">
    <citation type="submission" date="2019-01" db="EMBL/GenBank/DDBJ databases">
        <title>The decoding of complex shrimp genome reveals the adaptation for benthos swimmer, frequently molting mechanism and breeding impact on genome.</title>
        <authorList>
            <person name="Sun Y."/>
            <person name="Gao Y."/>
            <person name="Yu Y."/>
        </authorList>
    </citation>
    <scope>NUCLEOTIDE SEQUENCE [LARGE SCALE GENOMIC DNA]</scope>
    <source>
        <tissue evidence="3">Muscle</tissue>
    </source>
</reference>
<reference evidence="3 4" key="1">
    <citation type="submission" date="2018-04" db="EMBL/GenBank/DDBJ databases">
        <authorList>
            <person name="Zhang X."/>
            <person name="Yuan J."/>
            <person name="Li F."/>
            <person name="Xiang J."/>
        </authorList>
    </citation>
    <scope>NUCLEOTIDE SEQUENCE [LARGE SCALE GENOMIC DNA]</scope>
    <source>
        <tissue evidence="3">Muscle</tissue>
    </source>
</reference>
<feature type="region of interest" description="Disordered" evidence="1">
    <location>
        <begin position="113"/>
        <end position="226"/>
    </location>
</feature>
<feature type="compositionally biased region" description="Low complexity" evidence="1">
    <location>
        <begin position="134"/>
        <end position="179"/>
    </location>
</feature>
<feature type="signal peptide" evidence="2">
    <location>
        <begin position="1"/>
        <end position="17"/>
    </location>
</feature>
<comment type="caution">
    <text evidence="3">The sequence shown here is derived from an EMBL/GenBank/DDBJ whole genome shotgun (WGS) entry which is preliminary data.</text>
</comment>
<evidence type="ECO:0000313" key="4">
    <source>
        <dbReference type="Proteomes" id="UP000283509"/>
    </source>
</evidence>
<keyword evidence="4" id="KW-1185">Reference proteome</keyword>
<dbReference type="AlphaFoldDB" id="A0A3R7PE04"/>
<evidence type="ECO:0000256" key="2">
    <source>
        <dbReference type="SAM" id="SignalP"/>
    </source>
</evidence>
<dbReference type="PRINTS" id="PR01217">
    <property type="entry name" value="PRICHEXTENSN"/>
</dbReference>
<proteinExistence type="predicted"/>
<dbReference type="EMBL" id="QCYY01002753">
    <property type="protein sequence ID" value="ROT67833.1"/>
    <property type="molecule type" value="Genomic_DNA"/>
</dbReference>
<feature type="chain" id="PRO_5018639528" evidence="2">
    <location>
        <begin position="18"/>
        <end position="226"/>
    </location>
</feature>
<dbReference type="Proteomes" id="UP000283509">
    <property type="component" value="Unassembled WGS sequence"/>
</dbReference>
<protein>
    <submittedName>
        <fullName evidence="3">Uncharacterized protein</fullName>
    </submittedName>
</protein>
<accession>A0A3R7PE04</accession>
<feature type="compositionally biased region" description="Pro residues" evidence="1">
    <location>
        <begin position="213"/>
        <end position="226"/>
    </location>
</feature>
<sequence length="226" mass="23093">MRGVLAVAGELLLLADASPRRAIIACNGFTGHGVRAPQAPTMSRATTVQNHHVVGIALFILLTTRPCGARYVGPRDKEIQERLESISDLLGILLDVTNCTDYVTIPEDVSEIPVATPLSPPPDPSSSPSPSPPLDSSSPSIAEDPSTSTPSSSLPSTPSPSQDTSTPSPDASSTSSTPSLTPPPPPSPDASSTPSPDTSPPPPSPDTSSSPSPDTPPPPLMPLPPP</sequence>
<gene>
    <name evidence="3" type="ORF">C7M84_014070</name>
</gene>
<organism evidence="3 4">
    <name type="scientific">Penaeus vannamei</name>
    <name type="common">Whiteleg shrimp</name>
    <name type="synonym">Litopenaeus vannamei</name>
    <dbReference type="NCBI Taxonomy" id="6689"/>
    <lineage>
        <taxon>Eukaryota</taxon>
        <taxon>Metazoa</taxon>
        <taxon>Ecdysozoa</taxon>
        <taxon>Arthropoda</taxon>
        <taxon>Crustacea</taxon>
        <taxon>Multicrustacea</taxon>
        <taxon>Malacostraca</taxon>
        <taxon>Eumalacostraca</taxon>
        <taxon>Eucarida</taxon>
        <taxon>Decapoda</taxon>
        <taxon>Dendrobranchiata</taxon>
        <taxon>Penaeoidea</taxon>
        <taxon>Penaeidae</taxon>
        <taxon>Penaeus</taxon>
    </lineage>
</organism>
<feature type="compositionally biased region" description="Pro residues" evidence="1">
    <location>
        <begin position="118"/>
        <end position="133"/>
    </location>
</feature>